<name>A0ABV3N385_9GAMM</name>
<reference evidence="2 3" key="1">
    <citation type="submission" date="2024-07" db="EMBL/GenBank/DDBJ databases">
        <authorList>
            <person name="Dulla G.F.J."/>
            <person name="Delorm J.G."/>
        </authorList>
    </citation>
    <scope>NUCLEOTIDE SEQUENCE [LARGE SCALE GENOMIC DNA]</scope>
    <source>
        <strain evidence="2 3">JGD 233</strain>
    </source>
</reference>
<accession>A0ABV3N385</accession>
<feature type="signal peptide" evidence="1">
    <location>
        <begin position="1"/>
        <end position="18"/>
    </location>
</feature>
<dbReference type="PROSITE" id="PS51257">
    <property type="entry name" value="PROKAR_LIPOPROTEIN"/>
    <property type="match status" value="1"/>
</dbReference>
<sequence>MKNCLFFALAISFLSGCADMSAHNNEQYMDLSKCDMPESNNPGYKTNKDSFSKLLNSEAGISSLDVISEKNKIDTLQIIGWNQNVAMSISECFRKRKANRIERVSGEFNKLKESTKKDNEKEALISAFSSWETYVNDPSADTERDFELKSSYYKNM</sequence>
<comment type="caution">
    <text evidence="2">The sequence shown here is derived from an EMBL/GenBank/DDBJ whole genome shotgun (WGS) entry which is preliminary data.</text>
</comment>
<evidence type="ECO:0000313" key="3">
    <source>
        <dbReference type="Proteomes" id="UP001554567"/>
    </source>
</evidence>
<dbReference type="Proteomes" id="UP001554567">
    <property type="component" value="Unassembled WGS sequence"/>
</dbReference>
<dbReference type="EMBL" id="JBFKZN010000006">
    <property type="protein sequence ID" value="MEW5290280.1"/>
    <property type="molecule type" value="Genomic_DNA"/>
</dbReference>
<keyword evidence="1" id="KW-0732">Signal</keyword>
<dbReference type="RefSeq" id="WP_367167826.1">
    <property type="nucleotide sequence ID" value="NZ_JBFKZN010000006.1"/>
</dbReference>
<proteinExistence type="predicted"/>
<evidence type="ECO:0000313" key="2">
    <source>
        <dbReference type="EMBL" id="MEW5290280.1"/>
    </source>
</evidence>
<protein>
    <recommendedName>
        <fullName evidence="4">Lipoprotein</fullName>
    </recommendedName>
</protein>
<gene>
    <name evidence="2" type="ORF">ABW286_13985</name>
</gene>
<feature type="chain" id="PRO_5046514857" description="Lipoprotein" evidence="1">
    <location>
        <begin position="19"/>
        <end position="156"/>
    </location>
</feature>
<evidence type="ECO:0000256" key="1">
    <source>
        <dbReference type="SAM" id="SignalP"/>
    </source>
</evidence>
<organism evidence="2 3">
    <name type="scientific">Erwinia papayae</name>
    <dbReference type="NCBI Taxonomy" id="206499"/>
    <lineage>
        <taxon>Bacteria</taxon>
        <taxon>Pseudomonadati</taxon>
        <taxon>Pseudomonadota</taxon>
        <taxon>Gammaproteobacteria</taxon>
        <taxon>Enterobacterales</taxon>
        <taxon>Erwiniaceae</taxon>
        <taxon>Erwinia</taxon>
    </lineage>
</organism>
<evidence type="ECO:0008006" key="4">
    <source>
        <dbReference type="Google" id="ProtNLM"/>
    </source>
</evidence>
<keyword evidence="3" id="KW-1185">Reference proteome</keyword>